<dbReference type="GO" id="GO:0003677">
    <property type="term" value="F:DNA binding"/>
    <property type="evidence" value="ECO:0007669"/>
    <property type="project" value="UniProtKB-KW"/>
</dbReference>
<dbReference type="Proteomes" id="UP000641152">
    <property type="component" value="Unassembled WGS sequence"/>
</dbReference>
<keyword evidence="3" id="KW-1185">Reference proteome</keyword>
<name>A0ABR9DIF9_9GAMM</name>
<comment type="caution">
    <text evidence="2">The sequence shown here is derived from an EMBL/GenBank/DDBJ whole genome shotgun (WGS) entry which is preliminary data.</text>
</comment>
<gene>
    <name evidence="2" type="ORF">EBB_20820</name>
</gene>
<feature type="region of interest" description="Disordered" evidence="1">
    <location>
        <begin position="46"/>
        <end position="68"/>
    </location>
</feature>
<accession>A0ABR9DIF9</accession>
<evidence type="ECO:0000313" key="3">
    <source>
        <dbReference type="Proteomes" id="UP000641152"/>
    </source>
</evidence>
<reference evidence="2 3" key="1">
    <citation type="submission" date="2020-09" db="EMBL/GenBank/DDBJ databases">
        <title>Methylomonas albis sp. nov. and Methylomonas fluvii sp. nov.: Two cold-adapted methanotrophs from the River Elbe and an amended description of Methylovulum psychrotolerans strain Eb1.</title>
        <authorList>
            <person name="Bussmann I.K."/>
            <person name="Klings K.-W."/>
            <person name="Warnstedt J."/>
            <person name="Hoppert M."/>
            <person name="Saborowski A."/>
            <person name="Horn F."/>
            <person name="Liebner S."/>
        </authorList>
    </citation>
    <scope>NUCLEOTIDE SEQUENCE [LARGE SCALE GENOMIC DNA]</scope>
    <source>
        <strain evidence="2 3">EbB</strain>
    </source>
</reference>
<keyword evidence="2" id="KW-0238">DNA-binding</keyword>
<dbReference type="EMBL" id="JACXST010000003">
    <property type="protein sequence ID" value="MBD9362895.1"/>
    <property type="molecule type" value="Genomic_DNA"/>
</dbReference>
<protein>
    <submittedName>
        <fullName evidence="2">Com family DNA-binding transcriptional regulator</fullName>
    </submittedName>
</protein>
<dbReference type="InterPro" id="IPR019294">
    <property type="entry name" value="Translation_reg_Com"/>
</dbReference>
<dbReference type="RefSeq" id="WP_192395626.1">
    <property type="nucleotide sequence ID" value="NZ_CAJHIU010000003.1"/>
</dbReference>
<proteinExistence type="predicted"/>
<evidence type="ECO:0000256" key="1">
    <source>
        <dbReference type="SAM" id="MobiDB-lite"/>
    </source>
</evidence>
<dbReference type="Pfam" id="PF10122">
    <property type="entry name" value="Zn_ribbon_Com"/>
    <property type="match status" value="1"/>
</dbReference>
<evidence type="ECO:0000313" key="2">
    <source>
        <dbReference type="EMBL" id="MBD9362895.1"/>
    </source>
</evidence>
<organism evidence="2 3">
    <name type="scientific">Methylomonas fluvii</name>
    <dbReference type="NCBI Taxonomy" id="1854564"/>
    <lineage>
        <taxon>Bacteria</taxon>
        <taxon>Pseudomonadati</taxon>
        <taxon>Pseudomonadota</taxon>
        <taxon>Gammaproteobacteria</taxon>
        <taxon>Methylococcales</taxon>
        <taxon>Methylococcaceae</taxon>
        <taxon>Methylomonas</taxon>
    </lineage>
</organism>
<sequence length="68" mass="7387">MEIVRCGQCGRKLAEAEYSRLAIKCPRCGTMNELKACEPLTSAPRAPDQEVYDGKTNCPLGGRQTSPS</sequence>